<evidence type="ECO:0000256" key="4">
    <source>
        <dbReference type="ARBA" id="ARBA00023237"/>
    </source>
</evidence>
<keyword evidence="9" id="KW-1185">Reference proteome</keyword>
<evidence type="ECO:0000259" key="7">
    <source>
        <dbReference type="Pfam" id="PF07715"/>
    </source>
</evidence>
<keyword evidence="4" id="KW-0998">Cell outer membrane</keyword>
<dbReference type="InterPro" id="IPR037066">
    <property type="entry name" value="Plug_dom_sf"/>
</dbReference>
<dbReference type="Gene3D" id="2.40.170.20">
    <property type="entry name" value="TonB-dependent receptor, beta-barrel domain"/>
    <property type="match status" value="1"/>
</dbReference>
<comment type="similarity">
    <text evidence="2">Belongs to the TonB-dependent receptor family.</text>
</comment>
<name>A0A1I7JZF3_9BURK</name>
<dbReference type="InterPro" id="IPR036942">
    <property type="entry name" value="Beta-barrel_TonB_sf"/>
</dbReference>
<dbReference type="SUPFAM" id="SSF56935">
    <property type="entry name" value="Porins"/>
    <property type="match status" value="1"/>
</dbReference>
<feature type="signal peptide" evidence="6">
    <location>
        <begin position="1"/>
        <end position="23"/>
    </location>
</feature>
<dbReference type="InterPro" id="IPR010104">
    <property type="entry name" value="TonB_rcpt_bac"/>
</dbReference>
<evidence type="ECO:0000256" key="1">
    <source>
        <dbReference type="ARBA" id="ARBA00004442"/>
    </source>
</evidence>
<dbReference type="NCBIfam" id="TIGR01782">
    <property type="entry name" value="TonB-Xanth-Caul"/>
    <property type="match status" value="1"/>
</dbReference>
<dbReference type="EMBL" id="FPBO01000014">
    <property type="protein sequence ID" value="SFU90495.1"/>
    <property type="molecule type" value="Genomic_DNA"/>
</dbReference>
<keyword evidence="6" id="KW-0732">Signal</keyword>
<sequence length="1312" mass="141138">MFSMHQCANAAGIVLAVSMAAHAGTSTAQELSRPFNIPAGVATDSIPEFARQAGINILTSADILDGVSTNALAGAFVISEAVDRLLMCTDLVGRVSTGGTVVILRRTPISSGNLTNDSKVSEETMTKNNPPSQRKATCVAVSAAVLMMGTPLPDAQAQAVAQSPAASNGATADPVPQVMVVGTRASQQSSIERKKNAATAIDSIVAEDVGSLPDRNIGEAISRMAGIALDRGEFGEGVNVAVRGNGPELTRVELDGQGVQSAGGADMNGGGDGRAVEFRQLSADLIKSVDVVKGSTADMTEGSLGGSIIIKTRTGLDFKKPYASLRLGATQHSLNKKWEPDANLILSDKYLDGRLGLLLNASTTTLLNEGHSAQTAGNGNQGYFRLHDFDNSPEKTFTFQPGTVNTADMAATNPLLQSPLIGGGFFNSGSPIDIVTRSAAARTKADCGAAFPALTSAQLNAISSTARTAAQNQRNNELTTCLNQWNDYTPSGPRYLVKREIDRRKNLDLRADFKVNNELTVYAKGSYNKRHNDINQLAYGLGNLAMANGQPNTVPGSVVVDAAHHLTQYTFLAGAARTDQMHDIGLTTAKYLQLGGSYKRGGLSADFFVGDAGSDFQRGAKRLSFIDYYGPATAKLLSNGLWGYTFPEIDPIREQSFDRFAKLYPNGASAAVNPGPYNVNAIPAYTAAQQQAVTSSPNVTWEPQIRESGERTAKLDLAYAMPESVPFLKRVKSGFNLRDTASNSWTINNGGYILRDPVGSFGQPGYVAPLVLPSPTLRSTLYGCQDTPGSLAPGGNKCQYGLIMKDNTRQAFDSSAVMTMPQFVDLLRQTMVLQATPTRFFHGAKDRPEGLMDNWTQIDVEKVFALTGIPNANFDCVKRCKASDGQVYDQPYAQLKERSSAFYLMGDFSIDRVPFTNRALPFGLELDGNLGVRYVRTTVDGTGMMTFIAITKTDSYDPVNRDAPGGTVTTRVSQATRTEAAASDVLPSLNLAMWLMPDQLVARYSAAKTVARPPVSRLLPSGTCTFDERREDENEVFQRCSGTIGNPLLRAQQNVNQNFSLEYYPNRDTMFSAAFFRQRGKVGPAIAQGVSQVPLFAGTDMVDPSTGIPLAGVLFDYSTWMNGAATSRTGLELSTKTAFTFLPSLLRYTGFDANYSKQRSKATNENIVDLLTGTPLPPARESQYTYNWALWYDDGKVAARVAVQAVAAYFNCIASCNAAGVNNYPNAAPVRVGFPYNPGSPNFKDATRFVDAKLSYRWRPNVEFFIEGRNLTNATTSNSQGRFAPFADGTPNLLDFNYSGRRVMVGATFRTM</sequence>
<dbReference type="Gene3D" id="3.55.50.30">
    <property type="match status" value="1"/>
</dbReference>
<dbReference type="InterPro" id="IPR012910">
    <property type="entry name" value="Plug_dom"/>
</dbReference>
<reference evidence="9" key="1">
    <citation type="submission" date="2016-10" db="EMBL/GenBank/DDBJ databases">
        <authorList>
            <person name="Varghese N."/>
            <person name="Submissions S."/>
        </authorList>
    </citation>
    <scope>NUCLEOTIDE SEQUENCE [LARGE SCALE GENOMIC DNA]</scope>
    <source>
        <strain evidence="9">CGMCC 1.11014</strain>
    </source>
</reference>
<evidence type="ECO:0000256" key="3">
    <source>
        <dbReference type="ARBA" id="ARBA00023136"/>
    </source>
</evidence>
<feature type="chain" id="PRO_5011785891" evidence="6">
    <location>
        <begin position="24"/>
        <end position="1312"/>
    </location>
</feature>
<evidence type="ECO:0000313" key="8">
    <source>
        <dbReference type="EMBL" id="SFU90495.1"/>
    </source>
</evidence>
<comment type="subcellular location">
    <subcellularLocation>
        <location evidence="1">Cell outer membrane</location>
    </subcellularLocation>
</comment>
<proteinExistence type="inferred from homology"/>
<evidence type="ECO:0000313" key="9">
    <source>
        <dbReference type="Proteomes" id="UP000199391"/>
    </source>
</evidence>
<keyword evidence="3" id="KW-0472">Membrane</keyword>
<feature type="domain" description="TonB-dependent receptor plug" evidence="7">
    <location>
        <begin position="194"/>
        <end position="306"/>
    </location>
</feature>
<dbReference type="PANTHER" id="PTHR40980">
    <property type="entry name" value="PLUG DOMAIN-CONTAINING PROTEIN"/>
    <property type="match status" value="1"/>
</dbReference>
<dbReference type="Pfam" id="PF07715">
    <property type="entry name" value="Plug"/>
    <property type="match status" value="1"/>
</dbReference>
<dbReference type="STRING" id="1035707.SAMN05216552_10145"/>
<dbReference type="PANTHER" id="PTHR40980:SF3">
    <property type="entry name" value="TONB-DEPENDENT RECEPTOR-LIKE BETA-BARREL DOMAIN-CONTAINING PROTEIN"/>
    <property type="match status" value="1"/>
</dbReference>
<dbReference type="Gene3D" id="2.170.130.10">
    <property type="entry name" value="TonB-dependent receptor, plug domain"/>
    <property type="match status" value="1"/>
</dbReference>
<accession>A0A1I7JZF3</accession>
<organism evidence="8 9">
    <name type="scientific">Pseudoduganella namucuonensis</name>
    <dbReference type="NCBI Taxonomy" id="1035707"/>
    <lineage>
        <taxon>Bacteria</taxon>
        <taxon>Pseudomonadati</taxon>
        <taxon>Pseudomonadota</taxon>
        <taxon>Betaproteobacteria</taxon>
        <taxon>Burkholderiales</taxon>
        <taxon>Oxalobacteraceae</taxon>
        <taxon>Telluria group</taxon>
        <taxon>Pseudoduganella</taxon>
    </lineage>
</organism>
<evidence type="ECO:0000256" key="5">
    <source>
        <dbReference type="SAM" id="MobiDB-lite"/>
    </source>
</evidence>
<dbReference type="Proteomes" id="UP000199391">
    <property type="component" value="Unassembled WGS sequence"/>
</dbReference>
<evidence type="ECO:0000256" key="2">
    <source>
        <dbReference type="ARBA" id="ARBA00009810"/>
    </source>
</evidence>
<evidence type="ECO:0000256" key="6">
    <source>
        <dbReference type="SAM" id="SignalP"/>
    </source>
</evidence>
<protein>
    <submittedName>
        <fullName evidence="8">TonB-dependent receptor</fullName>
    </submittedName>
</protein>
<feature type="region of interest" description="Disordered" evidence="5">
    <location>
        <begin position="114"/>
        <end position="134"/>
    </location>
</feature>
<dbReference type="GO" id="GO:0009279">
    <property type="term" value="C:cell outer membrane"/>
    <property type="evidence" value="ECO:0007669"/>
    <property type="project" value="UniProtKB-SubCell"/>
</dbReference>
<keyword evidence="8" id="KW-0675">Receptor</keyword>
<gene>
    <name evidence="8" type="ORF">SAMN05216552_10145</name>
</gene>